<evidence type="ECO:0000313" key="2">
    <source>
        <dbReference type="EMBL" id="MDO8059448.1"/>
    </source>
</evidence>
<dbReference type="RefSeq" id="WP_304514948.1">
    <property type="nucleotide sequence ID" value="NZ_JAOSIR010000060.1"/>
</dbReference>
<dbReference type="Gene3D" id="3.40.50.10170">
    <property type="match status" value="1"/>
</dbReference>
<comment type="caution">
    <text evidence="2">The sequence shown here is derived from an EMBL/GenBank/DDBJ whole genome shotgun (WGS) entry which is preliminary data.</text>
</comment>
<sequence>MKIKVISTSTSCLDYFHQKHNIGLIRLQIFLNNQEYRDGENLTADQFYDFITNNPRLITTTSQPPIGEIVDYFRQIARLGYQKIFVTTLSSALSGSYNSILSASKIVASEIEVIVFDTQSIGFCEAYCALQAECMFSEGFKISEVIAYLEKLRKNNKIFFIVDSLNHLIKSGRLSIAKGFLGRIFHIKPILKLESPGIITMIKKVFTMEKAFDCILREIENYTKNQKNQKFFLHILTSGRPPMKNKLIEILKKKLNINDILEVIITPVIGAHVGNNVFGVGLIIPPIDHIKKFQ</sequence>
<reference evidence="2 3" key="1">
    <citation type="journal article" date="2023" name="Int. J. Syst. Evol. Microbiol.">
        <title>The observation of taxonomic boundaries for the 16SrII and 16SrXXV phytoplasmas using genome-based delimitation.</title>
        <authorList>
            <person name="Rodrigues Jardim B."/>
            <person name="Tran-Nguyen L.T.T."/>
            <person name="Gambley C."/>
            <person name="Al-Sadi A.M."/>
            <person name="Al-Subhi A.M."/>
            <person name="Foissac X."/>
            <person name="Salar P."/>
            <person name="Cai H."/>
            <person name="Yang J.Y."/>
            <person name="Davis R."/>
            <person name="Jones L."/>
            <person name="Rodoni B."/>
            <person name="Constable F.E."/>
        </authorList>
    </citation>
    <scope>NUCLEOTIDE SEQUENCE [LARGE SCALE GENOMIC DNA]</scope>
    <source>
        <strain evidence="2">BAWM-OMN-P53</strain>
    </source>
</reference>
<dbReference type="Gene3D" id="3.30.1180.10">
    <property type="match status" value="1"/>
</dbReference>
<evidence type="ECO:0000256" key="1">
    <source>
        <dbReference type="ARBA" id="ARBA00023121"/>
    </source>
</evidence>
<gene>
    <name evidence="2" type="ORF">OC683_02445</name>
</gene>
<dbReference type="PANTHER" id="PTHR33434:SF2">
    <property type="entry name" value="FATTY ACID-BINDING PROTEIN TM_1468"/>
    <property type="match status" value="1"/>
</dbReference>
<evidence type="ECO:0000313" key="3">
    <source>
        <dbReference type="Proteomes" id="UP001170674"/>
    </source>
</evidence>
<name>A0ABT9D6A2_9MOLU</name>
<dbReference type="SUPFAM" id="SSF82549">
    <property type="entry name" value="DAK1/DegV-like"/>
    <property type="match status" value="1"/>
</dbReference>
<dbReference type="InterPro" id="IPR043168">
    <property type="entry name" value="DegV_C"/>
</dbReference>
<keyword evidence="1" id="KW-0446">Lipid-binding</keyword>
<dbReference type="NCBIfam" id="TIGR00762">
    <property type="entry name" value="DegV"/>
    <property type="match status" value="1"/>
</dbReference>
<dbReference type="Proteomes" id="UP001170674">
    <property type="component" value="Unassembled WGS sequence"/>
</dbReference>
<keyword evidence="3" id="KW-1185">Reference proteome</keyword>
<protein>
    <submittedName>
        <fullName evidence="2">DegV family protein</fullName>
    </submittedName>
</protein>
<dbReference type="EMBL" id="JAOSIR010000060">
    <property type="protein sequence ID" value="MDO8059448.1"/>
    <property type="molecule type" value="Genomic_DNA"/>
</dbReference>
<dbReference type="PROSITE" id="PS51482">
    <property type="entry name" value="DEGV"/>
    <property type="match status" value="1"/>
</dbReference>
<organism evidence="2 3">
    <name type="scientific">Candidatus Phytoplasma crotalariae</name>
    <dbReference type="NCBI Taxonomy" id="2982627"/>
    <lineage>
        <taxon>Bacteria</taxon>
        <taxon>Bacillati</taxon>
        <taxon>Mycoplasmatota</taxon>
        <taxon>Mollicutes</taxon>
        <taxon>Acholeplasmatales</taxon>
        <taxon>Acholeplasmataceae</taxon>
        <taxon>Candidatus Phytoplasma</taxon>
        <taxon>16SrII (Peanut WB group)</taxon>
    </lineage>
</organism>
<dbReference type="Pfam" id="PF02645">
    <property type="entry name" value="DegV"/>
    <property type="match status" value="1"/>
</dbReference>
<dbReference type="InterPro" id="IPR003797">
    <property type="entry name" value="DegV"/>
</dbReference>
<dbReference type="InterPro" id="IPR050270">
    <property type="entry name" value="DegV_domain_contain"/>
</dbReference>
<proteinExistence type="predicted"/>
<accession>A0ABT9D6A2</accession>
<dbReference type="PANTHER" id="PTHR33434">
    <property type="entry name" value="DEGV DOMAIN-CONTAINING PROTEIN DR_1986-RELATED"/>
    <property type="match status" value="1"/>
</dbReference>